<keyword evidence="15" id="KW-0511">Multifunctional enzyme</keyword>
<proteinExistence type="inferred from homology"/>
<keyword evidence="11" id="KW-0443">Lipid metabolism</keyword>
<dbReference type="InterPro" id="IPR054357">
    <property type="entry name" value="MFE-2_N"/>
</dbReference>
<evidence type="ECO:0000256" key="16">
    <source>
        <dbReference type="ARBA" id="ARBA00029334"/>
    </source>
</evidence>
<name>W0TJE4_KLUMD</name>
<evidence type="ECO:0000256" key="18">
    <source>
        <dbReference type="ARBA" id="ARBA00055743"/>
    </source>
</evidence>
<evidence type="ECO:0000313" key="23">
    <source>
        <dbReference type="Proteomes" id="UP000065495"/>
    </source>
</evidence>
<evidence type="ECO:0000256" key="8">
    <source>
        <dbReference type="ARBA" id="ARBA00022832"/>
    </source>
</evidence>
<dbReference type="Pfam" id="PF01575">
    <property type="entry name" value="MaoC_dehydratas"/>
    <property type="match status" value="1"/>
</dbReference>
<dbReference type="AlphaFoldDB" id="W0TJE4"/>
<evidence type="ECO:0000256" key="12">
    <source>
        <dbReference type="ARBA" id="ARBA00023140"/>
    </source>
</evidence>
<dbReference type="FunFam" id="3.40.50.720:FF:000185">
    <property type="entry name" value="peroxisomal multifunctional enzyme type 2"/>
    <property type="match status" value="1"/>
</dbReference>
<comment type="pathway">
    <text evidence="2">Lipid metabolism; fatty acid beta-oxidation.</text>
</comment>
<dbReference type="GO" id="GO:0006635">
    <property type="term" value="P:fatty acid beta-oxidation"/>
    <property type="evidence" value="ECO:0007669"/>
    <property type="project" value="UniProtKB-UniPathway"/>
</dbReference>
<dbReference type="OrthoDB" id="3592703at2759"/>
<dbReference type="PANTHER" id="PTHR45024:SF2">
    <property type="entry name" value="SCP2 DOMAIN-CONTAINING PROTEIN"/>
    <property type="match status" value="1"/>
</dbReference>
<dbReference type="PROSITE" id="PS00061">
    <property type="entry name" value="ADH_SHORT"/>
    <property type="match status" value="2"/>
</dbReference>
<evidence type="ECO:0000256" key="9">
    <source>
        <dbReference type="ARBA" id="ARBA00022857"/>
    </source>
</evidence>
<keyword evidence="12" id="KW-0576">Peroxisome</keyword>
<dbReference type="PANTHER" id="PTHR45024">
    <property type="entry name" value="DEHYDROGENASES, SHORT CHAIN"/>
    <property type="match status" value="1"/>
</dbReference>
<dbReference type="GeneID" id="34718167"/>
<dbReference type="InterPro" id="IPR002539">
    <property type="entry name" value="MaoC-like_dom"/>
</dbReference>
<dbReference type="VEuPathDB" id="FungiDB:KLMA_70426"/>
<dbReference type="CDD" id="cd03448">
    <property type="entry name" value="HDE_HSD"/>
    <property type="match status" value="1"/>
</dbReference>
<dbReference type="Pfam" id="PF22622">
    <property type="entry name" value="MFE-2_hydrat-2_N"/>
    <property type="match status" value="1"/>
</dbReference>
<evidence type="ECO:0000256" key="15">
    <source>
        <dbReference type="ARBA" id="ARBA00023268"/>
    </source>
</evidence>
<evidence type="ECO:0000256" key="14">
    <source>
        <dbReference type="ARBA" id="ARBA00023239"/>
    </source>
</evidence>
<evidence type="ECO:0000256" key="19">
    <source>
        <dbReference type="ARBA" id="ARBA00073871"/>
    </source>
</evidence>
<evidence type="ECO:0000256" key="7">
    <source>
        <dbReference type="ARBA" id="ARBA00022737"/>
    </source>
</evidence>
<accession>W0TJE4</accession>
<dbReference type="GO" id="GO:0016853">
    <property type="term" value="F:isomerase activity"/>
    <property type="evidence" value="ECO:0007669"/>
    <property type="project" value="UniProtKB-KW"/>
</dbReference>
<dbReference type="SMART" id="SM00822">
    <property type="entry name" value="PKS_KR"/>
    <property type="match status" value="1"/>
</dbReference>
<comment type="similarity">
    <text evidence="3">Belongs to the short-chain dehydrogenases/reductases (SDR) family.</text>
</comment>
<evidence type="ECO:0000256" key="20">
    <source>
        <dbReference type="ARBA" id="ARBA00081853"/>
    </source>
</evidence>
<dbReference type="InterPro" id="IPR029069">
    <property type="entry name" value="HotDog_dom_sf"/>
</dbReference>
<evidence type="ECO:0000259" key="21">
    <source>
        <dbReference type="SMART" id="SM00822"/>
    </source>
</evidence>
<dbReference type="Gene3D" id="3.40.50.720">
    <property type="entry name" value="NAD(P)-binding Rossmann-like Domain"/>
    <property type="match status" value="2"/>
</dbReference>
<evidence type="ECO:0000313" key="22">
    <source>
        <dbReference type="EMBL" id="BAO42274.1"/>
    </source>
</evidence>
<keyword evidence="9" id="KW-0521">NADP</keyword>
<evidence type="ECO:0000256" key="2">
    <source>
        <dbReference type="ARBA" id="ARBA00005005"/>
    </source>
</evidence>
<dbReference type="GO" id="GO:0016491">
    <property type="term" value="F:oxidoreductase activity"/>
    <property type="evidence" value="ECO:0007669"/>
    <property type="project" value="UniProtKB-KW"/>
</dbReference>
<dbReference type="PRINTS" id="PR00081">
    <property type="entry name" value="GDHRDH"/>
</dbReference>
<dbReference type="SUPFAM" id="SSF54637">
    <property type="entry name" value="Thioesterase/thiol ester dehydrase-isomerase"/>
    <property type="match status" value="2"/>
</dbReference>
<feature type="domain" description="Ketoreductase" evidence="21">
    <location>
        <begin position="321"/>
        <end position="505"/>
    </location>
</feature>
<organism evidence="22 23">
    <name type="scientific">Kluyveromyces marxianus (strain DMKU3-1042 / BCC 29191 / NBRC 104275)</name>
    <name type="common">Yeast</name>
    <name type="synonym">Candida kefyr</name>
    <dbReference type="NCBI Taxonomy" id="1003335"/>
    <lineage>
        <taxon>Eukaryota</taxon>
        <taxon>Fungi</taxon>
        <taxon>Dikarya</taxon>
        <taxon>Ascomycota</taxon>
        <taxon>Saccharomycotina</taxon>
        <taxon>Saccharomycetes</taxon>
        <taxon>Saccharomycetales</taxon>
        <taxon>Saccharomycetaceae</taxon>
        <taxon>Kluyveromyces</taxon>
    </lineage>
</organism>
<dbReference type="InterPro" id="IPR051687">
    <property type="entry name" value="Peroxisomal_Beta-Oxidation"/>
</dbReference>
<evidence type="ECO:0000256" key="6">
    <source>
        <dbReference type="ARBA" id="ARBA00013156"/>
    </source>
</evidence>
<dbReference type="EMBL" id="AP012219">
    <property type="protein sequence ID" value="BAO42274.1"/>
    <property type="molecule type" value="Genomic_DNA"/>
</dbReference>
<comment type="subunit">
    <text evidence="4">Monomer.</text>
</comment>
<protein>
    <recommendedName>
        <fullName evidence="19">Peroxisomal hydratase-dehydrogenase-epimerase</fullName>
        <ecNumber evidence="5">1.1.1.n12</ecNumber>
        <ecNumber evidence="6">4.2.1.119</ecNumber>
    </recommendedName>
    <alternativeName>
        <fullName evidence="20">Multifunctional beta-oxidation protein</fullName>
    </alternativeName>
</protein>
<sequence length="933" mass="101553">MSLRFDNRVVVITGAGGGLGRVYALEYAKRGAKVVVNDLGGSLQGSGANSRAADTVVQEIQALGAHAVANYDSVTENAERIVQTALDSFGRIDIVINNAGILRDASFAKMSDQEWDSVIQVHLRGAYKLTRAAWPHMRSQKFGRIVNTCSPAGLYGNFGQANYSAAKLGLLGFAETLAKEGHKHNINVNCIAPLARSRMTEGLVPEHVLRDLGPEKVAPMVLYLTHEHSTVTNSVFELAAGFYSQIRWERSPGQLFYPDVQTLTPEVILSKFDEILKFEGPSVQHPVQLNDYNELITRARRLPRSLGGSASGPPIQSLRGKVAIITGAGGGLGRSHAEWFAKYGCKVVVNDIKDASAFVQELNDKYSSSSGGGRGIVAVADTHDIVHEARAVVQTAIETFGRVDILINNAGILRDRSFAKMSDQEWDSVIQVHLYATFALSKAVWPFFVKQKSGFIVNTTSTSGIYGNFGQANYAAAKAAILGFSKTLAIEGAKSGIVVNAIAPHAETAMTKTIFSSKELGNHFDPGLVSPFVVLLCSDELQQKQGKTAPAAAAARGLLLEVGGGWCGSTRWQRSRGIVSVDANPTPEYLRDHWSELTDFTQGGAVYPSSTQESSMLILQAVHMAKSRAKSRAKAGAKAKSQAKSNSPGFKFTSRDVILYNMGLGSTTRELQYTYENHPQFQVLPTFATIPFLADESVDIGMDRLVDNFNYSMLLHGEQYFKIKKFPIPTSGELKTSAKPLQVLGKRGKSKASAAVVVAAYDTVDANTNEPVFYNEATFFIRNAVVPENKTINKLKQRSPFALKKFETSGLGATPDFEAEISTFEDQAALYRLSGDYNPLHIDPQLARAVKFPKPILHGLCTLGVSCKRLVEKYGPFDELKTRFTNVVFPGDRLKVRAWERENGTVIFQTVDLNTGQVVLDNAAIKLVGKPKL</sequence>
<dbReference type="CDD" id="cd05353">
    <property type="entry name" value="hydroxyacyl-CoA-like_DH_SDR_c-like"/>
    <property type="match status" value="1"/>
</dbReference>
<keyword evidence="8" id="KW-0276">Fatty acid metabolism</keyword>
<dbReference type="InterPro" id="IPR020904">
    <property type="entry name" value="Sc_DH/Rdtase_CS"/>
</dbReference>
<dbReference type="UniPathway" id="UPA00659"/>
<keyword evidence="10" id="KW-0560">Oxidoreductase</keyword>
<dbReference type="Pfam" id="PF00106">
    <property type="entry name" value="adh_short"/>
    <property type="match status" value="2"/>
</dbReference>
<dbReference type="Proteomes" id="UP000065495">
    <property type="component" value="Chromosome 7"/>
</dbReference>
<dbReference type="InterPro" id="IPR036291">
    <property type="entry name" value="NAD(P)-bd_dom_sf"/>
</dbReference>
<evidence type="ECO:0000256" key="3">
    <source>
        <dbReference type="ARBA" id="ARBA00006484"/>
    </source>
</evidence>
<dbReference type="EC" id="4.2.1.119" evidence="6"/>
<dbReference type="GO" id="GO:0005777">
    <property type="term" value="C:peroxisome"/>
    <property type="evidence" value="ECO:0007669"/>
    <property type="project" value="UniProtKB-SubCell"/>
</dbReference>
<evidence type="ECO:0000256" key="10">
    <source>
        <dbReference type="ARBA" id="ARBA00023002"/>
    </source>
</evidence>
<gene>
    <name evidence="22" type="primary">FOX2</name>
    <name evidence="22" type="ORF">KLMA_70426</name>
</gene>
<keyword evidence="13" id="KW-0413">Isomerase</keyword>
<comment type="function">
    <text evidence="18">Second trifunctional enzyme acting on the beta-oxidation pathway for fatty acids, possessing hydratase-dehydrogenase-epimerase activities. Converts trans-2-enoyl-CoA via D-3-hydroxyacyl-CoA to 3-ketoacyl-CoA.</text>
</comment>
<evidence type="ECO:0000256" key="11">
    <source>
        <dbReference type="ARBA" id="ARBA00023098"/>
    </source>
</evidence>
<comment type="subcellular location">
    <subcellularLocation>
        <location evidence="1">Peroxisome</location>
    </subcellularLocation>
</comment>
<evidence type="ECO:0000256" key="4">
    <source>
        <dbReference type="ARBA" id="ARBA00011245"/>
    </source>
</evidence>
<dbReference type="SUPFAM" id="SSF51735">
    <property type="entry name" value="NAD(P)-binding Rossmann-fold domains"/>
    <property type="match status" value="2"/>
</dbReference>
<dbReference type="InterPro" id="IPR002347">
    <property type="entry name" value="SDR_fam"/>
</dbReference>
<evidence type="ECO:0000256" key="17">
    <source>
        <dbReference type="ARBA" id="ARBA00052025"/>
    </source>
</evidence>
<comment type="catalytic activity">
    <reaction evidence="16">
        <text>a (3R)-3-hydroxyacyl-CoA = a (2E)-enoyl-CoA + H2O</text>
        <dbReference type="Rhea" id="RHEA:26526"/>
        <dbReference type="ChEBI" id="CHEBI:15377"/>
        <dbReference type="ChEBI" id="CHEBI:57319"/>
        <dbReference type="ChEBI" id="CHEBI:58856"/>
        <dbReference type="EC" id="4.2.1.119"/>
    </reaction>
</comment>
<dbReference type="Gene3D" id="3.10.129.10">
    <property type="entry name" value="Hotdog Thioesterase"/>
    <property type="match status" value="2"/>
</dbReference>
<comment type="catalytic activity">
    <reaction evidence="17">
        <text>a (3R)-3-hydroxyacyl-CoA + NAD(+) = a 3-oxoacyl-CoA + NADH + H(+)</text>
        <dbReference type="Rhea" id="RHEA:32711"/>
        <dbReference type="ChEBI" id="CHEBI:15378"/>
        <dbReference type="ChEBI" id="CHEBI:57319"/>
        <dbReference type="ChEBI" id="CHEBI:57540"/>
        <dbReference type="ChEBI" id="CHEBI:57945"/>
        <dbReference type="ChEBI" id="CHEBI:90726"/>
        <dbReference type="EC" id="1.1.1.n12"/>
    </reaction>
</comment>
<evidence type="ECO:0000256" key="1">
    <source>
        <dbReference type="ARBA" id="ARBA00004275"/>
    </source>
</evidence>
<evidence type="ECO:0000256" key="5">
    <source>
        <dbReference type="ARBA" id="ARBA00012456"/>
    </source>
</evidence>
<dbReference type="PRINTS" id="PR00080">
    <property type="entry name" value="SDRFAMILY"/>
</dbReference>
<keyword evidence="7" id="KW-0677">Repeat</keyword>
<dbReference type="InterPro" id="IPR057326">
    <property type="entry name" value="KR_dom"/>
</dbReference>
<reference evidence="22 23" key="1">
    <citation type="journal article" date="2015" name="Biotechnol. Biofuels">
        <title>Genetic basis of the highly efficient yeast Kluyveromyces marxianus: complete genome sequence and transcriptome analyses.</title>
        <authorList>
            <person name="Lertwattanasakul N."/>
            <person name="Kosaka T."/>
            <person name="Hosoyama A."/>
            <person name="Suzuki Y."/>
            <person name="Rodrussamee N."/>
            <person name="Matsutani M."/>
            <person name="Murata M."/>
            <person name="Fujimoto N."/>
            <person name="Suprayogi"/>
            <person name="Tsuchikane K."/>
            <person name="Limtong S."/>
            <person name="Fujita N."/>
            <person name="Yamada M."/>
        </authorList>
    </citation>
    <scope>NUCLEOTIDE SEQUENCE [LARGE SCALE GENOMIC DNA]</scope>
    <source>
        <strain evidence="23">DMKU3-1042 / BCC 29191 / NBRC 104275</strain>
    </source>
</reference>
<dbReference type="EC" id="1.1.1.n12" evidence="5"/>
<evidence type="ECO:0000256" key="13">
    <source>
        <dbReference type="ARBA" id="ARBA00023235"/>
    </source>
</evidence>
<dbReference type="KEGG" id="kmx:KLMA_70426"/>
<dbReference type="FunFam" id="3.40.50.720:FF:000410">
    <property type="entry name" value="Peroxisomal multifunctional beta-oxidation protein"/>
    <property type="match status" value="1"/>
</dbReference>
<dbReference type="GO" id="GO:0018812">
    <property type="term" value="F:3-hydroxyacyl-CoA dehydratase activity"/>
    <property type="evidence" value="ECO:0007669"/>
    <property type="project" value="UniProtKB-EC"/>
</dbReference>
<keyword evidence="14" id="KW-0456">Lyase</keyword>
<dbReference type="RefSeq" id="XP_022678024.1">
    <property type="nucleotide sequence ID" value="XM_022821687.1"/>
</dbReference>